<proteinExistence type="predicted"/>
<keyword evidence="1" id="KW-0812">Transmembrane</keyword>
<evidence type="ECO:0000256" key="1">
    <source>
        <dbReference type="SAM" id="Phobius"/>
    </source>
</evidence>
<reference evidence="3" key="1">
    <citation type="journal article" date="2020" name="Nat. Commun.">
        <title>Genome sequence of the cluster root forming white lupin.</title>
        <authorList>
            <person name="Hufnagel B."/>
            <person name="Marques A."/>
            <person name="Soriano A."/>
            <person name="Marques L."/>
            <person name="Divol F."/>
            <person name="Doumas P."/>
            <person name="Sallet E."/>
            <person name="Mancinotti D."/>
            <person name="Carrere S."/>
            <person name="Marande W."/>
            <person name="Arribat S."/>
            <person name="Keller J."/>
            <person name="Huneau C."/>
            <person name="Blein T."/>
            <person name="Aime D."/>
            <person name="Laguerre M."/>
            <person name="Taylor J."/>
            <person name="Schubert V."/>
            <person name="Nelson M."/>
            <person name="Geu-Flores F."/>
            <person name="Crespi M."/>
            <person name="Gallardo-Guerrero K."/>
            <person name="Delaux P.-M."/>
            <person name="Salse J."/>
            <person name="Berges H."/>
            <person name="Guyot R."/>
            <person name="Gouzy J."/>
            <person name="Peret B."/>
        </authorList>
    </citation>
    <scope>NUCLEOTIDE SEQUENCE [LARGE SCALE GENOMIC DNA]</scope>
    <source>
        <strain evidence="3">cv. Amiga</strain>
    </source>
</reference>
<keyword evidence="3" id="KW-1185">Reference proteome</keyword>
<evidence type="ECO:0000313" key="3">
    <source>
        <dbReference type="Proteomes" id="UP000447434"/>
    </source>
</evidence>
<comment type="caution">
    <text evidence="2">The sequence shown here is derived from an EMBL/GenBank/DDBJ whole genome shotgun (WGS) entry which is preliminary data.</text>
</comment>
<dbReference type="AlphaFoldDB" id="A0A6A4QCL8"/>
<feature type="transmembrane region" description="Helical" evidence="1">
    <location>
        <begin position="7"/>
        <end position="28"/>
    </location>
</feature>
<name>A0A6A4QCL8_LUPAL</name>
<dbReference type="Proteomes" id="UP000447434">
    <property type="component" value="Chromosome 6"/>
</dbReference>
<accession>A0A6A4QCL8</accession>
<organism evidence="2 3">
    <name type="scientific">Lupinus albus</name>
    <name type="common">White lupine</name>
    <name type="synonym">Lupinus termis</name>
    <dbReference type="NCBI Taxonomy" id="3870"/>
    <lineage>
        <taxon>Eukaryota</taxon>
        <taxon>Viridiplantae</taxon>
        <taxon>Streptophyta</taxon>
        <taxon>Embryophyta</taxon>
        <taxon>Tracheophyta</taxon>
        <taxon>Spermatophyta</taxon>
        <taxon>Magnoliopsida</taxon>
        <taxon>eudicotyledons</taxon>
        <taxon>Gunneridae</taxon>
        <taxon>Pentapetalae</taxon>
        <taxon>rosids</taxon>
        <taxon>fabids</taxon>
        <taxon>Fabales</taxon>
        <taxon>Fabaceae</taxon>
        <taxon>Papilionoideae</taxon>
        <taxon>50 kb inversion clade</taxon>
        <taxon>genistoids sensu lato</taxon>
        <taxon>core genistoids</taxon>
        <taxon>Genisteae</taxon>
        <taxon>Lupinus</taxon>
    </lineage>
</organism>
<dbReference type="EMBL" id="WOCE01000006">
    <property type="protein sequence ID" value="KAE9611353.1"/>
    <property type="molecule type" value="Genomic_DNA"/>
</dbReference>
<keyword evidence="1" id="KW-0472">Membrane</keyword>
<protein>
    <submittedName>
        <fullName evidence="2">Uncharacterized protein</fullName>
    </submittedName>
</protein>
<keyword evidence="1" id="KW-1133">Transmembrane helix</keyword>
<gene>
    <name evidence="2" type="ORF">Lalb_Chr06g0161611</name>
</gene>
<sequence>MEGKFKLLHYFNFISAQYACIKLLSMVWLAEFQALLFGYARFSNSFITLAYFSI</sequence>
<evidence type="ECO:0000313" key="2">
    <source>
        <dbReference type="EMBL" id="KAE9611353.1"/>
    </source>
</evidence>